<dbReference type="HAMAP" id="MF_01560">
    <property type="entry name" value="UPF0358"/>
    <property type="match status" value="1"/>
</dbReference>
<dbReference type="EMBL" id="CP014167">
    <property type="protein sequence ID" value="ANS75017.1"/>
    <property type="molecule type" value="Genomic_DNA"/>
</dbReference>
<dbReference type="InterPro" id="IPR036270">
    <property type="entry name" value="UPF0358_sf"/>
</dbReference>
<dbReference type="NCBIfam" id="NF010187">
    <property type="entry name" value="PRK13666.1"/>
    <property type="match status" value="1"/>
</dbReference>
<evidence type="ECO:0000313" key="2">
    <source>
        <dbReference type="EMBL" id="ANS75017.1"/>
    </source>
</evidence>
<dbReference type="InterPro" id="IPR009983">
    <property type="entry name" value="UPF0358"/>
</dbReference>
<keyword evidence="3" id="KW-1185">Reference proteome</keyword>
<reference evidence="2 3" key="1">
    <citation type="submission" date="2016-01" db="EMBL/GenBank/DDBJ databases">
        <title>Complete Genome Sequence of Paenibacillus yonginensis DCY84, a novel Plant Growth-Promoting Bacteria with Elicitation of Induced Systemic Resistance.</title>
        <authorList>
            <person name="Kim Y.J."/>
            <person name="Yang D.C."/>
            <person name="Sukweenadhi J."/>
        </authorList>
    </citation>
    <scope>NUCLEOTIDE SEQUENCE [LARGE SCALE GENOMIC DNA]</scope>
    <source>
        <strain evidence="2 3">DCY84</strain>
    </source>
</reference>
<dbReference type="OrthoDB" id="2135235at2"/>
<dbReference type="AlphaFoldDB" id="A0A1B1N0Q7"/>
<dbReference type="STRING" id="1462996.AWM70_10720"/>
<comment type="similarity">
    <text evidence="1">Belongs to the UPF0358 family.</text>
</comment>
<organism evidence="2 3">
    <name type="scientific">Paenibacillus yonginensis</name>
    <dbReference type="NCBI Taxonomy" id="1462996"/>
    <lineage>
        <taxon>Bacteria</taxon>
        <taxon>Bacillati</taxon>
        <taxon>Bacillota</taxon>
        <taxon>Bacilli</taxon>
        <taxon>Bacillales</taxon>
        <taxon>Paenibacillaceae</taxon>
        <taxon>Paenibacillus</taxon>
    </lineage>
</organism>
<proteinExistence type="inferred from homology"/>
<accession>A0A1B1N0Q7</accession>
<dbReference type="SUPFAM" id="SSF140404">
    <property type="entry name" value="EF2458-like"/>
    <property type="match status" value="1"/>
</dbReference>
<sequence length="103" mass="11741">MTSSDLQEQLNLKALNLLQEDAYKIEKLIEVQMENLATRYCPLYEEVLDTQMFGFSKEVDFAVRAGLVNELVGKQILSKLERNLALLYEALNQKANQSEDGTL</sequence>
<gene>
    <name evidence="2" type="ORF">AWM70_10720</name>
</gene>
<dbReference type="KEGG" id="pyg:AWM70_10720"/>
<dbReference type="Proteomes" id="UP000092573">
    <property type="component" value="Chromosome"/>
</dbReference>
<name>A0A1B1N0Q7_9BACL</name>
<dbReference type="Pfam" id="PF07408">
    <property type="entry name" value="DUF1507"/>
    <property type="match status" value="1"/>
</dbReference>
<evidence type="ECO:0000256" key="1">
    <source>
        <dbReference type="HAMAP-Rule" id="MF_01560"/>
    </source>
</evidence>
<protein>
    <recommendedName>
        <fullName evidence="1">UPF0358 protein AWM70_10720</fullName>
    </recommendedName>
</protein>
<evidence type="ECO:0000313" key="3">
    <source>
        <dbReference type="Proteomes" id="UP000092573"/>
    </source>
</evidence>
<dbReference type="RefSeq" id="WP_068696252.1">
    <property type="nucleotide sequence ID" value="NZ_CP014167.1"/>
</dbReference>
<dbReference type="Gene3D" id="1.10.287.750">
    <property type="entry name" value="SO2669-like"/>
    <property type="match status" value="1"/>
</dbReference>